<evidence type="ECO:0000256" key="5">
    <source>
        <dbReference type="ARBA" id="ARBA00062515"/>
    </source>
</evidence>
<dbReference type="Gene3D" id="3.40.190.10">
    <property type="entry name" value="Periplasmic binding protein-like II"/>
    <property type="match status" value="2"/>
</dbReference>
<dbReference type="GO" id="GO:1901359">
    <property type="term" value="F:tungstate binding"/>
    <property type="evidence" value="ECO:0007669"/>
    <property type="project" value="UniProtKB-ARBA"/>
</dbReference>
<evidence type="ECO:0000256" key="2">
    <source>
        <dbReference type="ARBA" id="ARBA00022505"/>
    </source>
</evidence>
<feature type="binding site" evidence="6">
    <location>
        <position position="166"/>
    </location>
    <ligand>
        <name>molybdate</name>
        <dbReference type="ChEBI" id="CHEBI:36264"/>
    </ligand>
</feature>
<comment type="similarity">
    <text evidence="1">Belongs to the bacterial solute-binding protein ModA family.</text>
</comment>
<sequence>MMKRLLFLFLALCSQLAGAATLTVSAASSLSNAMTQVAKRYEQEHPSVTIDLNFAASGVLYQQIRHGAPVDVWISADQKTMDMAQEEGLIQTESRQNLLGNELVLITAIDSGLNVKDLSDLNEKKIQYIALGDPQSVPVGRYAKLALEHAGLFDVLKDKYILTKNVRQSLDYVARSEVNVGFVYATDASIRKNKVKVLLTVDLADPVFYPVALTKTASDSQLAKDFLHYLFSEKAQAIFHEYGFSSIK</sequence>
<dbReference type="RefSeq" id="WP_038499836.1">
    <property type="nucleotide sequence ID" value="NZ_AFWK01000045.1"/>
</dbReference>
<dbReference type="GO" id="GO:0015689">
    <property type="term" value="P:molybdate ion transport"/>
    <property type="evidence" value="ECO:0007669"/>
    <property type="project" value="InterPro"/>
</dbReference>
<organism evidence="8 9">
    <name type="scientific">Basilea psittacipulmonis DSM 24701</name>
    <dbReference type="NCBI Taxonomy" id="1072685"/>
    <lineage>
        <taxon>Bacteria</taxon>
        <taxon>Pseudomonadati</taxon>
        <taxon>Pseudomonadota</taxon>
        <taxon>Betaproteobacteria</taxon>
        <taxon>Burkholderiales</taxon>
        <taxon>Alcaligenaceae</taxon>
        <taxon>Basilea</taxon>
    </lineage>
</organism>
<evidence type="ECO:0000256" key="7">
    <source>
        <dbReference type="SAM" id="SignalP"/>
    </source>
</evidence>
<dbReference type="SUPFAM" id="SSF53850">
    <property type="entry name" value="Periplasmic binding protein-like II"/>
    <property type="match status" value="1"/>
</dbReference>
<dbReference type="KEGG" id="bpsi:IX83_05075"/>
<dbReference type="Proteomes" id="UP000028945">
    <property type="component" value="Chromosome"/>
</dbReference>
<accession>A0A077DDT1</accession>
<reference evidence="8 9" key="1">
    <citation type="journal article" date="2014" name="BMC Genomics">
        <title>A genomic perspective on a new bacterial genus and species from the Alcaligenaceae family, Basilea psittacipulmonis.</title>
        <authorList>
            <person name="Whiteson K.L."/>
            <person name="Hernandez D."/>
            <person name="Lazarevic V."/>
            <person name="Gaia N."/>
            <person name="Farinelli L."/>
            <person name="Francois P."/>
            <person name="Pilo P."/>
            <person name="Frey J."/>
            <person name="Schrenzel J."/>
        </authorList>
    </citation>
    <scope>NUCLEOTIDE SEQUENCE [LARGE SCALE GENOMIC DNA]</scope>
    <source>
        <strain evidence="8 9">DSM 24701</strain>
    </source>
</reference>
<gene>
    <name evidence="8" type="ORF">IX83_05075</name>
</gene>
<feature type="binding site" evidence="6">
    <location>
        <position position="57"/>
    </location>
    <ligand>
        <name>molybdate</name>
        <dbReference type="ChEBI" id="CHEBI:36264"/>
    </ligand>
</feature>
<dbReference type="Pfam" id="PF13531">
    <property type="entry name" value="SBP_bac_11"/>
    <property type="match status" value="1"/>
</dbReference>
<feature type="signal peptide" evidence="7">
    <location>
        <begin position="1"/>
        <end position="19"/>
    </location>
</feature>
<keyword evidence="4 7" id="KW-0732">Signal</keyword>
<evidence type="ECO:0000256" key="1">
    <source>
        <dbReference type="ARBA" id="ARBA00009175"/>
    </source>
</evidence>
<evidence type="ECO:0000256" key="3">
    <source>
        <dbReference type="ARBA" id="ARBA00022723"/>
    </source>
</evidence>
<feature type="binding site" evidence="6">
    <location>
        <position position="29"/>
    </location>
    <ligand>
        <name>molybdate</name>
        <dbReference type="ChEBI" id="CHEBI:36264"/>
    </ligand>
</feature>
<evidence type="ECO:0000256" key="4">
    <source>
        <dbReference type="ARBA" id="ARBA00022729"/>
    </source>
</evidence>
<dbReference type="AlphaFoldDB" id="A0A077DDT1"/>
<dbReference type="OrthoDB" id="9785015at2"/>
<dbReference type="HOGENOM" id="CLU_065520_3_1_4"/>
<name>A0A077DDT1_9BURK</name>
<keyword evidence="2 6" id="KW-0500">Molybdenum</keyword>
<evidence type="ECO:0000256" key="6">
    <source>
        <dbReference type="PIRSR" id="PIRSR004846-1"/>
    </source>
</evidence>
<dbReference type="InterPro" id="IPR050682">
    <property type="entry name" value="ModA/WtpA"/>
</dbReference>
<dbReference type="GO" id="GO:0046872">
    <property type="term" value="F:metal ion binding"/>
    <property type="evidence" value="ECO:0007669"/>
    <property type="project" value="UniProtKB-KW"/>
</dbReference>
<comment type="subunit">
    <text evidence="5">The complex is composed of two ATP-binding proteins (ModC), two transmembrane proteins (ModB) and a solute-binding protein (ModA).</text>
</comment>
<feature type="binding site" evidence="6">
    <location>
        <position position="184"/>
    </location>
    <ligand>
        <name>molybdate</name>
        <dbReference type="ChEBI" id="CHEBI:36264"/>
    </ligand>
</feature>
<evidence type="ECO:0000313" key="8">
    <source>
        <dbReference type="EMBL" id="AIL32764.1"/>
    </source>
</evidence>
<keyword evidence="9" id="KW-1185">Reference proteome</keyword>
<dbReference type="PANTHER" id="PTHR30632:SF0">
    <property type="entry name" value="SULFATE-BINDING PROTEIN"/>
    <property type="match status" value="1"/>
</dbReference>
<evidence type="ECO:0008006" key="10">
    <source>
        <dbReference type="Google" id="ProtNLM"/>
    </source>
</evidence>
<proteinExistence type="inferred from homology"/>
<dbReference type="PANTHER" id="PTHR30632">
    <property type="entry name" value="MOLYBDATE-BINDING PERIPLASMIC PROTEIN"/>
    <property type="match status" value="1"/>
</dbReference>
<dbReference type="EMBL" id="CP009238">
    <property type="protein sequence ID" value="AIL32764.1"/>
    <property type="molecule type" value="Genomic_DNA"/>
</dbReference>
<dbReference type="NCBIfam" id="TIGR01256">
    <property type="entry name" value="modA"/>
    <property type="match status" value="1"/>
</dbReference>
<dbReference type="InterPro" id="IPR005950">
    <property type="entry name" value="ModA"/>
</dbReference>
<dbReference type="eggNOG" id="COG0725">
    <property type="taxonomic scope" value="Bacteria"/>
</dbReference>
<feature type="chain" id="PRO_5001717838" description="Molybdate ABC transporter substrate-binding protein" evidence="7">
    <location>
        <begin position="20"/>
        <end position="248"/>
    </location>
</feature>
<evidence type="ECO:0000313" key="9">
    <source>
        <dbReference type="Proteomes" id="UP000028945"/>
    </source>
</evidence>
<dbReference type="STRING" id="1072685.IX83_05075"/>
<dbReference type="PIRSF" id="PIRSF004846">
    <property type="entry name" value="ModA"/>
    <property type="match status" value="1"/>
</dbReference>
<protein>
    <recommendedName>
        <fullName evidence="10">Molybdate ABC transporter substrate-binding protein</fullName>
    </recommendedName>
</protein>
<keyword evidence="3 6" id="KW-0479">Metal-binding</keyword>
<dbReference type="FunFam" id="3.40.190.10:FF:000035">
    <property type="entry name" value="Molybdate ABC transporter substrate-binding protein"/>
    <property type="match status" value="1"/>
</dbReference>
<dbReference type="GO" id="GO:0030973">
    <property type="term" value="F:molybdate ion binding"/>
    <property type="evidence" value="ECO:0007669"/>
    <property type="project" value="TreeGrafter"/>
</dbReference>